<dbReference type="SUPFAM" id="SSF51735">
    <property type="entry name" value="NAD(P)-binding Rossmann-fold domains"/>
    <property type="match status" value="1"/>
</dbReference>
<dbReference type="Proteomes" id="UP001369815">
    <property type="component" value="Unassembled WGS sequence"/>
</dbReference>
<dbReference type="InterPro" id="IPR036291">
    <property type="entry name" value="NAD(P)-bd_dom_sf"/>
</dbReference>
<reference evidence="4 5" key="1">
    <citation type="journal article" date="2024" name="Front Chem Biol">
        <title>Unveiling the potential of Daldinia eschscholtzii MFLUCC 19-0629 through bioactivity and bioinformatics studies for enhanced sustainable agriculture production.</title>
        <authorList>
            <person name="Brooks S."/>
            <person name="Weaver J.A."/>
            <person name="Klomchit A."/>
            <person name="Alharthi S.A."/>
            <person name="Onlamun T."/>
            <person name="Nurani R."/>
            <person name="Vong T.K."/>
            <person name="Alberti F."/>
            <person name="Greco C."/>
        </authorList>
    </citation>
    <scope>NUCLEOTIDE SEQUENCE [LARGE SCALE GENOMIC DNA]</scope>
    <source>
        <strain evidence="4">MFLUCC 19-0629</strain>
    </source>
</reference>
<keyword evidence="2" id="KW-0521">NADP</keyword>
<evidence type="ECO:0000256" key="3">
    <source>
        <dbReference type="ARBA" id="ARBA00023002"/>
    </source>
</evidence>
<proteinExistence type="inferred from homology"/>
<dbReference type="PRINTS" id="PR00081">
    <property type="entry name" value="GDHRDH"/>
</dbReference>
<dbReference type="EMBL" id="JBANMG010000007">
    <property type="protein sequence ID" value="KAK6950626.1"/>
    <property type="molecule type" value="Genomic_DNA"/>
</dbReference>
<gene>
    <name evidence="4" type="ORF">Daesc_007150</name>
</gene>
<organism evidence="4 5">
    <name type="scientific">Daldinia eschscholtzii</name>
    <dbReference type="NCBI Taxonomy" id="292717"/>
    <lineage>
        <taxon>Eukaryota</taxon>
        <taxon>Fungi</taxon>
        <taxon>Dikarya</taxon>
        <taxon>Ascomycota</taxon>
        <taxon>Pezizomycotina</taxon>
        <taxon>Sordariomycetes</taxon>
        <taxon>Xylariomycetidae</taxon>
        <taxon>Xylariales</taxon>
        <taxon>Hypoxylaceae</taxon>
        <taxon>Daldinia</taxon>
    </lineage>
</organism>
<dbReference type="PANTHER" id="PTHR24320">
    <property type="entry name" value="RETINOL DEHYDROGENASE"/>
    <property type="match status" value="1"/>
</dbReference>
<evidence type="ECO:0000256" key="2">
    <source>
        <dbReference type="ARBA" id="ARBA00022857"/>
    </source>
</evidence>
<comment type="caution">
    <text evidence="4">The sequence shown here is derived from an EMBL/GenBank/DDBJ whole genome shotgun (WGS) entry which is preliminary data.</text>
</comment>
<dbReference type="Pfam" id="PF00106">
    <property type="entry name" value="adh_short"/>
    <property type="match status" value="1"/>
</dbReference>
<accession>A0AAX6MDX3</accession>
<evidence type="ECO:0000256" key="1">
    <source>
        <dbReference type="ARBA" id="ARBA00006484"/>
    </source>
</evidence>
<dbReference type="AlphaFoldDB" id="A0AAX6MDX3"/>
<sequence length="325" mass="35691">MGAQWSQAFPPKPTFTETNLGSQNGKVFLVTGGYSGIGLELAKMLYKSHGRVYIAGRSKEKARQAIDDIRASAPTSQGSLEFLHLELDDLSSIKGSVESFKAKESKLHVLWNNAGVSRPPVGSVSKQGIELQLATNCLGPFLFTQLLLPLIEETASTEPPGSVRIIWTCSQIVELSAPPGGFDMSDLQTPSKDQLQNYIISKFGNWLLASEMARTVGRTSGVVSVALNPGSAYSNLFRHTPSLYFFAWPLLYAPKKTAYTELYAGLSDEISLDTNGCYVVPFGRVANEKDIRRDLLDALKPKEHGGSGKAKEFYNYCEDKVRDYF</sequence>
<evidence type="ECO:0008006" key="6">
    <source>
        <dbReference type="Google" id="ProtNLM"/>
    </source>
</evidence>
<comment type="similarity">
    <text evidence="1">Belongs to the short-chain dehydrogenases/reductases (SDR) family.</text>
</comment>
<dbReference type="InterPro" id="IPR002347">
    <property type="entry name" value="SDR_fam"/>
</dbReference>
<keyword evidence="5" id="KW-1185">Reference proteome</keyword>
<evidence type="ECO:0000313" key="4">
    <source>
        <dbReference type="EMBL" id="KAK6950626.1"/>
    </source>
</evidence>
<dbReference type="Gene3D" id="3.40.50.720">
    <property type="entry name" value="NAD(P)-binding Rossmann-like Domain"/>
    <property type="match status" value="1"/>
</dbReference>
<dbReference type="GO" id="GO:0016491">
    <property type="term" value="F:oxidoreductase activity"/>
    <property type="evidence" value="ECO:0007669"/>
    <property type="project" value="UniProtKB-KW"/>
</dbReference>
<dbReference type="PANTHER" id="PTHR24320:SF236">
    <property type="entry name" value="SHORT-CHAIN DEHYDROGENASE-RELATED"/>
    <property type="match status" value="1"/>
</dbReference>
<name>A0AAX6MDX3_9PEZI</name>
<keyword evidence="3" id="KW-0560">Oxidoreductase</keyword>
<evidence type="ECO:0000313" key="5">
    <source>
        <dbReference type="Proteomes" id="UP001369815"/>
    </source>
</evidence>
<protein>
    <recommendedName>
        <fullName evidence="6">Short-chain dehydrogenase</fullName>
    </recommendedName>
</protein>